<dbReference type="OrthoDB" id="9806440at2"/>
<proteinExistence type="inferred from homology"/>
<dbReference type="AlphaFoldDB" id="A0A285R281"/>
<keyword evidence="6" id="KW-0843">Virulence</keyword>
<evidence type="ECO:0000313" key="10">
    <source>
        <dbReference type="Proteomes" id="UP000219494"/>
    </source>
</evidence>
<evidence type="ECO:0000256" key="2">
    <source>
        <dbReference type="ARBA" id="ARBA00006156"/>
    </source>
</evidence>
<gene>
    <name evidence="9" type="ORF">SAMN06297144_1557</name>
</gene>
<comment type="subcellular location">
    <subcellularLocation>
        <location evidence="1">Cell membrane</location>
        <topology evidence="1">Multi-pass membrane protein</topology>
    </subcellularLocation>
</comment>
<dbReference type="PRINTS" id="PR00952">
    <property type="entry name" value="TYPE3IMQPROT"/>
</dbReference>
<keyword evidence="10" id="KW-1185">Reference proteome</keyword>
<keyword evidence="3" id="KW-1003">Cell membrane</keyword>
<dbReference type="PANTHER" id="PTHR34040">
    <property type="entry name" value="FLAGELLAR BIOSYNTHETIC PROTEIN FLIQ"/>
    <property type="match status" value="1"/>
</dbReference>
<dbReference type="EMBL" id="OBMI01000002">
    <property type="protein sequence ID" value="SOB86452.1"/>
    <property type="molecule type" value="Genomic_DNA"/>
</dbReference>
<organism evidence="9 10">
    <name type="scientific">Sphingomonas guangdongensis</name>
    <dbReference type="NCBI Taxonomy" id="1141890"/>
    <lineage>
        <taxon>Bacteria</taxon>
        <taxon>Pseudomonadati</taxon>
        <taxon>Pseudomonadota</taxon>
        <taxon>Alphaproteobacteria</taxon>
        <taxon>Sphingomonadales</taxon>
        <taxon>Sphingomonadaceae</taxon>
        <taxon>Sphingomonas</taxon>
    </lineage>
</organism>
<evidence type="ECO:0000256" key="8">
    <source>
        <dbReference type="SAM" id="Phobius"/>
    </source>
</evidence>
<dbReference type="PIRSF" id="PIRSF004669">
    <property type="entry name" value="FliQ"/>
    <property type="match status" value="1"/>
</dbReference>
<comment type="similarity">
    <text evidence="2">Belongs to the FliQ/MopD/SpaQ family.</text>
</comment>
<dbReference type="PANTHER" id="PTHR34040:SF7">
    <property type="entry name" value="SURFACE PRESENTATION OF ANTIGENS PROTEIN SPAQ"/>
    <property type="match status" value="1"/>
</dbReference>
<dbReference type="Pfam" id="PF01313">
    <property type="entry name" value="Bac_export_3"/>
    <property type="match status" value="1"/>
</dbReference>
<keyword evidence="5 8" id="KW-1133">Transmembrane helix</keyword>
<dbReference type="Proteomes" id="UP000219494">
    <property type="component" value="Unassembled WGS sequence"/>
</dbReference>
<dbReference type="InterPro" id="IPR006306">
    <property type="entry name" value="T3SS_HrpO"/>
</dbReference>
<feature type="transmembrane region" description="Helical" evidence="8">
    <location>
        <begin position="51"/>
        <end position="76"/>
    </location>
</feature>
<evidence type="ECO:0000256" key="3">
    <source>
        <dbReference type="ARBA" id="ARBA00022475"/>
    </source>
</evidence>
<dbReference type="GO" id="GO:0009306">
    <property type="term" value="P:protein secretion"/>
    <property type="evidence" value="ECO:0007669"/>
    <property type="project" value="InterPro"/>
</dbReference>
<accession>A0A285R281</accession>
<keyword evidence="7 8" id="KW-0472">Membrane</keyword>
<name>A0A285R281_9SPHN</name>
<evidence type="ECO:0000256" key="6">
    <source>
        <dbReference type="ARBA" id="ARBA00023026"/>
    </source>
</evidence>
<evidence type="ECO:0000256" key="1">
    <source>
        <dbReference type="ARBA" id="ARBA00004651"/>
    </source>
</evidence>
<keyword evidence="4 8" id="KW-0812">Transmembrane</keyword>
<evidence type="ECO:0000256" key="4">
    <source>
        <dbReference type="ARBA" id="ARBA00022692"/>
    </source>
</evidence>
<dbReference type="NCBIfam" id="TIGR01403">
    <property type="entry name" value="fliQ_rel_III"/>
    <property type="match status" value="1"/>
</dbReference>
<sequence>MLGLTTQALWLVLLLSAPPIIAASIVGLLVAVVQAATQLQEQTLQYTLKFFAIVLTLFVTASLLSGALLQFGDAIFSGFAEMVR</sequence>
<dbReference type="GO" id="GO:0005886">
    <property type="term" value="C:plasma membrane"/>
    <property type="evidence" value="ECO:0007669"/>
    <property type="project" value="UniProtKB-SubCell"/>
</dbReference>
<evidence type="ECO:0000256" key="5">
    <source>
        <dbReference type="ARBA" id="ARBA00022989"/>
    </source>
</evidence>
<dbReference type="InterPro" id="IPR002191">
    <property type="entry name" value="Bac_export_3"/>
</dbReference>
<evidence type="ECO:0000256" key="7">
    <source>
        <dbReference type="ARBA" id="ARBA00023136"/>
    </source>
</evidence>
<evidence type="ECO:0000313" key="9">
    <source>
        <dbReference type="EMBL" id="SOB86452.1"/>
    </source>
</evidence>
<reference evidence="9 10" key="1">
    <citation type="submission" date="2017-07" db="EMBL/GenBank/DDBJ databases">
        <authorList>
            <person name="Sun Z.S."/>
            <person name="Albrecht U."/>
            <person name="Echele G."/>
            <person name="Lee C.C."/>
        </authorList>
    </citation>
    <scope>NUCLEOTIDE SEQUENCE [LARGE SCALE GENOMIC DNA]</scope>
    <source>
        <strain evidence="9 10">CGMCC 1.12672</strain>
    </source>
</reference>
<protein>
    <submittedName>
        <fullName evidence="9">Type III secretion protein S</fullName>
    </submittedName>
</protein>